<sequence length="622" mass="65361">MNTMHTATFPQPSPRRIVNTIDTVLGYMVEIPAALLVVAEIFVLLAGVTSRYVLRTPLVWSDELASMLFLWLAMLGAVVALRRGEHMRMTALVGKASPSVRAFLELVAIAAPLAFLLLVIGPAVEFAQDEGIITTPALEISNTWRAAALPIGCVLMLVVACLRLIRVANWHMTLAALALVAAIAGGFVAMSPVLQALGNVNLLIFFVGLVALCVLSGVPIAFSFGLATFGYLALTTSTPLSVVVGRMDEGMSHLILLSVPLFVFLGQLIEMTGMANAMIAFLASLLGHVRGGLSYVLVGAMYLVSGISGSKAADMAAIAPVLFPEMKARGAKPGDLVALLAATGAQTETIPPSLVLITLGSVTGVSISALFTGGMLPGIVLAITLCSVVWWRYRGDDLSNVRRAARGEVLRKLAIAFPALALPFVIRFAVVEGIATATEVSTIGIAYTVLAGLLIYRRFEWSRLKPMLIDTAALSGAILLIIGAATGMAWALTQSGFSGQLAQAMAKLPGGAAIFMAASMLVFIVLGSVLEGIPAIVLFGPLMFPIARQMGIHDVHYAMVVILSMGVGLFAPPFGVGYYSACAVSRIHPDEGMKPIIGYIIALVIGLIVVAAVPWISTGFLH</sequence>
<feature type="domain" description="Tripartite ATP-independent periplasmic transporters DctQ component" evidence="10">
    <location>
        <begin position="42"/>
        <end position="167"/>
    </location>
</feature>
<name>A0A7X1NFV4_9BURK</name>
<dbReference type="NCBIfam" id="TIGR00786">
    <property type="entry name" value="dctM"/>
    <property type="match status" value="1"/>
</dbReference>
<dbReference type="EMBL" id="WHNP01000033">
    <property type="protein sequence ID" value="MPW20776.1"/>
    <property type="molecule type" value="Genomic_DNA"/>
</dbReference>
<feature type="domain" description="TRAP C4-dicarboxylate transport system permease DctM subunit" evidence="11">
    <location>
        <begin position="208"/>
        <end position="616"/>
    </location>
</feature>
<evidence type="ECO:0000256" key="1">
    <source>
        <dbReference type="ARBA" id="ARBA00004429"/>
    </source>
</evidence>
<reference evidence="12 13" key="1">
    <citation type="submission" date="2019-10" db="EMBL/GenBank/DDBJ databases">
        <title>Paraburkholderia sp. isolated from nodules of Mimosa pudica from Brazilian Atlantic Forest soils.</title>
        <authorList>
            <person name="Paulitsch F."/>
            <person name="Hungria M."/>
            <person name="Dall'Agnol R."/>
        </authorList>
    </citation>
    <scope>NUCLEOTIDE SEQUENCE [LARGE SCALE GENOMIC DNA]</scope>
    <source>
        <strain evidence="12 13">CNPSo 3157</strain>
    </source>
</reference>
<keyword evidence="4 8" id="KW-0997">Cell inner membrane</keyword>
<evidence type="ECO:0000256" key="2">
    <source>
        <dbReference type="ARBA" id="ARBA00022448"/>
    </source>
</evidence>
<evidence type="ECO:0000256" key="4">
    <source>
        <dbReference type="ARBA" id="ARBA00022519"/>
    </source>
</evidence>
<feature type="transmembrane region" description="Helical" evidence="9">
    <location>
        <begin position="596"/>
        <end position="616"/>
    </location>
</feature>
<feature type="transmembrane region" description="Helical" evidence="9">
    <location>
        <begin position="468"/>
        <end position="492"/>
    </location>
</feature>
<feature type="transmembrane region" description="Helical" evidence="9">
    <location>
        <begin position="436"/>
        <end position="456"/>
    </location>
</feature>
<keyword evidence="2 8" id="KW-0813">Transport</keyword>
<feature type="transmembrane region" description="Helical" evidence="9">
    <location>
        <begin position="144"/>
        <end position="165"/>
    </location>
</feature>
<feature type="transmembrane region" description="Helical" evidence="9">
    <location>
        <begin position="172"/>
        <end position="190"/>
    </location>
</feature>
<comment type="subcellular location">
    <subcellularLocation>
        <location evidence="1 8">Cell inner membrane</location>
        <topology evidence="1 8">Multi-pass membrane protein</topology>
    </subcellularLocation>
</comment>
<keyword evidence="13" id="KW-1185">Reference proteome</keyword>
<comment type="caution">
    <text evidence="12">The sequence shown here is derived from an EMBL/GenBank/DDBJ whole genome shotgun (WGS) entry which is preliminary data.</text>
</comment>
<feature type="transmembrane region" description="Helical" evidence="9">
    <location>
        <begin position="202"/>
        <end position="234"/>
    </location>
</feature>
<feature type="transmembrane region" description="Helical" evidence="9">
    <location>
        <begin position="412"/>
        <end position="430"/>
    </location>
</feature>
<evidence type="ECO:0000313" key="13">
    <source>
        <dbReference type="Proteomes" id="UP000484381"/>
    </source>
</evidence>
<feature type="transmembrane region" description="Helical" evidence="9">
    <location>
        <begin position="512"/>
        <end position="543"/>
    </location>
</feature>
<dbReference type="InterPro" id="IPR010656">
    <property type="entry name" value="DctM"/>
</dbReference>
<feature type="transmembrane region" description="Helical" evidence="9">
    <location>
        <begin position="64"/>
        <end position="81"/>
    </location>
</feature>
<dbReference type="InterPro" id="IPR055348">
    <property type="entry name" value="DctQ"/>
</dbReference>
<feature type="transmembrane region" description="Helical" evidence="9">
    <location>
        <begin position="295"/>
        <end position="324"/>
    </location>
</feature>
<evidence type="ECO:0000313" key="12">
    <source>
        <dbReference type="EMBL" id="MPW20776.1"/>
    </source>
</evidence>
<dbReference type="Proteomes" id="UP000484381">
    <property type="component" value="Unassembled WGS sequence"/>
</dbReference>
<dbReference type="PANTHER" id="PTHR33362">
    <property type="entry name" value="SIALIC ACID TRAP TRANSPORTER PERMEASE PROTEIN SIAT-RELATED"/>
    <property type="match status" value="1"/>
</dbReference>
<evidence type="ECO:0000259" key="10">
    <source>
        <dbReference type="Pfam" id="PF04290"/>
    </source>
</evidence>
<protein>
    <submittedName>
        <fullName evidence="12">TRAP transporter large permease subunit</fullName>
    </submittedName>
</protein>
<proteinExistence type="predicted"/>
<feature type="transmembrane region" description="Helical" evidence="9">
    <location>
        <begin position="555"/>
        <end position="576"/>
    </location>
</feature>
<keyword evidence="7 9" id="KW-0472">Membrane</keyword>
<keyword evidence="3" id="KW-1003">Cell membrane</keyword>
<dbReference type="PANTHER" id="PTHR33362:SF2">
    <property type="entry name" value="TRAP TRANSPORTER LARGE PERMEASE PROTEIN"/>
    <property type="match status" value="1"/>
</dbReference>
<dbReference type="AlphaFoldDB" id="A0A7X1NFV4"/>
<evidence type="ECO:0000256" key="6">
    <source>
        <dbReference type="ARBA" id="ARBA00022989"/>
    </source>
</evidence>
<dbReference type="Pfam" id="PF04290">
    <property type="entry name" value="DctQ"/>
    <property type="match status" value="1"/>
</dbReference>
<evidence type="ECO:0000259" key="11">
    <source>
        <dbReference type="Pfam" id="PF06808"/>
    </source>
</evidence>
<evidence type="ECO:0000256" key="9">
    <source>
        <dbReference type="SAM" id="Phobius"/>
    </source>
</evidence>
<dbReference type="Pfam" id="PF06808">
    <property type="entry name" value="DctM"/>
    <property type="match status" value="1"/>
</dbReference>
<comment type="function">
    <text evidence="8">Part of the tripartite ATP-independent periplasmic (TRAP) transport system.</text>
</comment>
<dbReference type="InterPro" id="IPR004681">
    <property type="entry name" value="TRAP_DctM"/>
</dbReference>
<evidence type="ECO:0000256" key="5">
    <source>
        <dbReference type="ARBA" id="ARBA00022692"/>
    </source>
</evidence>
<gene>
    <name evidence="12" type="ORF">GCT13_28860</name>
</gene>
<keyword evidence="6 9" id="KW-1133">Transmembrane helix</keyword>
<keyword evidence="5 9" id="KW-0812">Transmembrane</keyword>
<feature type="transmembrane region" description="Helical" evidence="9">
    <location>
        <begin position="254"/>
        <end position="283"/>
    </location>
</feature>
<evidence type="ECO:0000256" key="8">
    <source>
        <dbReference type="RuleBase" id="RU369079"/>
    </source>
</evidence>
<evidence type="ECO:0000256" key="3">
    <source>
        <dbReference type="ARBA" id="ARBA00022475"/>
    </source>
</evidence>
<organism evidence="12 13">
    <name type="scientific">Paraburkholderia franconis</name>
    <dbReference type="NCBI Taxonomy" id="2654983"/>
    <lineage>
        <taxon>Bacteria</taxon>
        <taxon>Pseudomonadati</taxon>
        <taxon>Pseudomonadota</taxon>
        <taxon>Betaproteobacteria</taxon>
        <taxon>Burkholderiales</taxon>
        <taxon>Burkholderiaceae</taxon>
        <taxon>Paraburkholderia</taxon>
    </lineage>
</organism>
<feature type="transmembrane region" description="Helical" evidence="9">
    <location>
        <begin position="24"/>
        <end position="44"/>
    </location>
</feature>
<accession>A0A7X1NFV4</accession>
<dbReference type="GO" id="GO:0005886">
    <property type="term" value="C:plasma membrane"/>
    <property type="evidence" value="ECO:0007669"/>
    <property type="project" value="UniProtKB-SubCell"/>
</dbReference>
<feature type="transmembrane region" description="Helical" evidence="9">
    <location>
        <begin position="102"/>
        <end position="124"/>
    </location>
</feature>
<dbReference type="GO" id="GO:0022857">
    <property type="term" value="F:transmembrane transporter activity"/>
    <property type="evidence" value="ECO:0007669"/>
    <property type="project" value="UniProtKB-UniRule"/>
</dbReference>
<evidence type="ECO:0000256" key="7">
    <source>
        <dbReference type="ARBA" id="ARBA00023136"/>
    </source>
</evidence>
<feature type="transmembrane region" description="Helical" evidence="9">
    <location>
        <begin position="365"/>
        <end position="391"/>
    </location>
</feature>